<keyword evidence="5" id="KW-1185">Reference proteome</keyword>
<name>A0A1H0Z4A5_9ACTN</name>
<evidence type="ECO:0000256" key="2">
    <source>
        <dbReference type="ARBA" id="ARBA00023235"/>
    </source>
</evidence>
<dbReference type="RefSeq" id="WP_092522624.1">
    <property type="nucleotide sequence ID" value="NZ_FNKO01000001.1"/>
</dbReference>
<protein>
    <submittedName>
        <fullName evidence="4">4-oxalocrotonate tautomerase</fullName>
    </submittedName>
</protein>
<evidence type="ECO:0000256" key="1">
    <source>
        <dbReference type="ARBA" id="ARBA00006723"/>
    </source>
</evidence>
<dbReference type="PANTHER" id="PTHR35530">
    <property type="entry name" value="TAUTOMERASE-RELATED"/>
    <property type="match status" value="1"/>
</dbReference>
<dbReference type="SUPFAM" id="SSF55331">
    <property type="entry name" value="Tautomerase/MIF"/>
    <property type="match status" value="1"/>
</dbReference>
<organism evidence="4 5">
    <name type="scientific">Actinopolyspora saharensis</name>
    <dbReference type="NCBI Taxonomy" id="995062"/>
    <lineage>
        <taxon>Bacteria</taxon>
        <taxon>Bacillati</taxon>
        <taxon>Actinomycetota</taxon>
        <taxon>Actinomycetes</taxon>
        <taxon>Actinopolysporales</taxon>
        <taxon>Actinopolysporaceae</taxon>
        <taxon>Actinopolyspora</taxon>
    </lineage>
</organism>
<evidence type="ECO:0000313" key="4">
    <source>
        <dbReference type="EMBL" id="SDQ21916.1"/>
    </source>
</evidence>
<evidence type="ECO:0000259" key="3">
    <source>
        <dbReference type="Pfam" id="PF01361"/>
    </source>
</evidence>
<dbReference type="Pfam" id="PF01361">
    <property type="entry name" value="Tautomerase"/>
    <property type="match status" value="1"/>
</dbReference>
<proteinExistence type="inferred from homology"/>
<sequence>MPVVTVNWWSGVDGTGRRELVEEVTRTVSRIAECPEAAVTVLIQDVERSHWGSGGEVVEDR</sequence>
<dbReference type="Gene3D" id="3.30.429.10">
    <property type="entry name" value="Macrophage Migration Inhibitory Factor"/>
    <property type="match status" value="1"/>
</dbReference>
<dbReference type="OrthoDB" id="9804765at2"/>
<dbReference type="InterPro" id="IPR014347">
    <property type="entry name" value="Tautomerase/MIF_sf"/>
</dbReference>
<accession>A0A1H0Z4A5</accession>
<keyword evidence="2" id="KW-0413">Isomerase</keyword>
<dbReference type="InterPro" id="IPR004370">
    <property type="entry name" value="4-OT-like_dom"/>
</dbReference>
<dbReference type="GO" id="GO:0016853">
    <property type="term" value="F:isomerase activity"/>
    <property type="evidence" value="ECO:0007669"/>
    <property type="project" value="UniProtKB-KW"/>
</dbReference>
<feature type="domain" description="4-oxalocrotonate tautomerase-like" evidence="3">
    <location>
        <begin position="2"/>
        <end position="61"/>
    </location>
</feature>
<gene>
    <name evidence="4" type="ORF">SAMN04489718_0820</name>
</gene>
<dbReference type="Proteomes" id="UP000199301">
    <property type="component" value="Unassembled WGS sequence"/>
</dbReference>
<reference evidence="5" key="1">
    <citation type="submission" date="2016-10" db="EMBL/GenBank/DDBJ databases">
        <authorList>
            <person name="Varghese N."/>
            <person name="Submissions S."/>
        </authorList>
    </citation>
    <scope>NUCLEOTIDE SEQUENCE [LARGE SCALE GENOMIC DNA]</scope>
    <source>
        <strain evidence="5">DSM 45459</strain>
    </source>
</reference>
<comment type="similarity">
    <text evidence="1">Belongs to the 4-oxalocrotonate tautomerase family.</text>
</comment>
<dbReference type="STRING" id="995062.SAMN04489718_0820"/>
<dbReference type="EMBL" id="FNKO01000001">
    <property type="protein sequence ID" value="SDQ21916.1"/>
    <property type="molecule type" value="Genomic_DNA"/>
</dbReference>
<dbReference type="AlphaFoldDB" id="A0A1H0Z4A5"/>
<evidence type="ECO:0000313" key="5">
    <source>
        <dbReference type="Proteomes" id="UP000199301"/>
    </source>
</evidence>
<dbReference type="PANTHER" id="PTHR35530:SF1">
    <property type="entry name" value="2-HYDROXYMUCONATE TAUTOMERASE"/>
    <property type="match status" value="1"/>
</dbReference>